<dbReference type="STRING" id="1492898.SY85_01405"/>
<dbReference type="EMBL" id="CP011390">
    <property type="protein sequence ID" value="ANE49356.1"/>
    <property type="molecule type" value="Genomic_DNA"/>
</dbReference>
<evidence type="ECO:0000256" key="3">
    <source>
        <dbReference type="ARBA" id="ARBA00022989"/>
    </source>
</evidence>
<reference evidence="8" key="1">
    <citation type="submission" date="2015-01" db="EMBL/GenBank/DDBJ databases">
        <title>Flavisolibacter sp./LCS9/ whole genome sequencing.</title>
        <authorList>
            <person name="Kim M.K."/>
            <person name="Srinivasan S."/>
            <person name="Lee J.-J."/>
        </authorList>
    </citation>
    <scope>NUCLEOTIDE SEQUENCE [LARGE SCALE GENOMIC DNA]</scope>
    <source>
        <strain evidence="8">LCS9</strain>
    </source>
</reference>
<keyword evidence="3 5" id="KW-1133">Transmembrane helix</keyword>
<organism evidence="7 8">
    <name type="scientific">Flavisolibacter tropicus</name>
    <dbReference type="NCBI Taxonomy" id="1492898"/>
    <lineage>
        <taxon>Bacteria</taxon>
        <taxon>Pseudomonadati</taxon>
        <taxon>Bacteroidota</taxon>
        <taxon>Chitinophagia</taxon>
        <taxon>Chitinophagales</taxon>
        <taxon>Chitinophagaceae</taxon>
        <taxon>Flavisolibacter</taxon>
    </lineage>
</organism>
<reference evidence="7 8" key="2">
    <citation type="journal article" date="2016" name="Int. J. Syst. Evol. Microbiol.">
        <title>Flavisolibacter tropicus sp. nov., isolated from tropical soil.</title>
        <authorList>
            <person name="Lee J.J."/>
            <person name="Kang M.S."/>
            <person name="Kim G.S."/>
            <person name="Lee C.S."/>
            <person name="Lim S."/>
            <person name="Lee J."/>
            <person name="Roh S.H."/>
            <person name="Kang H."/>
            <person name="Ha J.M."/>
            <person name="Bae S."/>
            <person name="Jung H.Y."/>
            <person name="Kim M.K."/>
        </authorList>
    </citation>
    <scope>NUCLEOTIDE SEQUENCE [LARGE SCALE GENOMIC DNA]</scope>
    <source>
        <strain evidence="7 8">LCS9</strain>
    </source>
</reference>
<feature type="transmembrane region" description="Helical" evidence="5">
    <location>
        <begin position="63"/>
        <end position="82"/>
    </location>
</feature>
<accession>A0A172TQU4</accession>
<dbReference type="PATRIC" id="fig|1492898.3.peg.318"/>
<dbReference type="OrthoDB" id="648842at2"/>
<dbReference type="NCBIfam" id="NF045576">
    <property type="entry name" value="BT_3928_fam"/>
    <property type="match status" value="1"/>
</dbReference>
<evidence type="ECO:0000256" key="4">
    <source>
        <dbReference type="ARBA" id="ARBA00023136"/>
    </source>
</evidence>
<feature type="transmembrane region" description="Helical" evidence="5">
    <location>
        <begin position="159"/>
        <end position="179"/>
    </location>
</feature>
<sequence>MRTAITVIRFLVGILFILSGLIKANDPLGLSYKMQEFFEVWNTSLGANSLLASLFTYLHEHSLALSVFMIALEIMTGVALLIGWQKKLVLNTLFVLIVFFTFLTAYAFWSGKFKNCGCFGDCLPISPLTSFIKDVALLAMIVLLLAGQRFITPITSKRNINIALATSLFITIGLQWYVLNYLPLTDCLPFKKNNNIAEQMKIPANAIQDSFAMKFIYEKDGKRFEFAPEELPADLGNYKFVDRIQKLIRKGNAEPPIKGFTLNGISGTDSTAAILNQDKNILVIGEHIRSESWISELKELQAITQKKNIPIYIVTPDPQSAVKVLQENGLSNISVFSCDNTAVRTAARTNPTAYLLQKGTVIDKRSFRQIDQLIAIL</sequence>
<dbReference type="AlphaFoldDB" id="A0A172TQU4"/>
<dbReference type="InterPro" id="IPR009908">
    <property type="entry name" value="Methylamine_util_MauE"/>
</dbReference>
<proteinExistence type="predicted"/>
<dbReference type="RefSeq" id="WP_066401442.1">
    <property type="nucleotide sequence ID" value="NZ_CP011390.1"/>
</dbReference>
<comment type="subcellular location">
    <subcellularLocation>
        <location evidence="1">Membrane</location>
        <topology evidence="1">Multi-pass membrane protein</topology>
    </subcellularLocation>
</comment>
<name>A0A172TQU4_9BACT</name>
<dbReference type="GO" id="GO:0030416">
    <property type="term" value="P:methylamine metabolic process"/>
    <property type="evidence" value="ECO:0007669"/>
    <property type="project" value="InterPro"/>
</dbReference>
<dbReference type="KEGG" id="fla:SY85_01405"/>
<evidence type="ECO:0000259" key="6">
    <source>
        <dbReference type="Pfam" id="PF07291"/>
    </source>
</evidence>
<keyword evidence="2 5" id="KW-0812">Transmembrane</keyword>
<gene>
    <name evidence="7" type="ORF">SY85_01405</name>
</gene>
<evidence type="ECO:0000256" key="5">
    <source>
        <dbReference type="SAM" id="Phobius"/>
    </source>
</evidence>
<evidence type="ECO:0000256" key="1">
    <source>
        <dbReference type="ARBA" id="ARBA00004141"/>
    </source>
</evidence>
<feature type="transmembrane region" description="Helical" evidence="5">
    <location>
        <begin position="128"/>
        <end position="147"/>
    </location>
</feature>
<dbReference type="GO" id="GO:0016020">
    <property type="term" value="C:membrane"/>
    <property type="evidence" value="ECO:0007669"/>
    <property type="project" value="UniProtKB-SubCell"/>
</dbReference>
<dbReference type="Proteomes" id="UP000077177">
    <property type="component" value="Chromosome"/>
</dbReference>
<dbReference type="Pfam" id="PF07291">
    <property type="entry name" value="MauE"/>
    <property type="match status" value="1"/>
</dbReference>
<protein>
    <recommendedName>
        <fullName evidence="6">Methylamine utilisation protein MauE domain-containing protein</fullName>
    </recommendedName>
</protein>
<evidence type="ECO:0000256" key="2">
    <source>
        <dbReference type="ARBA" id="ARBA00022692"/>
    </source>
</evidence>
<evidence type="ECO:0000313" key="8">
    <source>
        <dbReference type="Proteomes" id="UP000077177"/>
    </source>
</evidence>
<evidence type="ECO:0000313" key="7">
    <source>
        <dbReference type="EMBL" id="ANE49356.1"/>
    </source>
</evidence>
<feature type="transmembrane region" description="Helical" evidence="5">
    <location>
        <begin position="89"/>
        <end position="108"/>
    </location>
</feature>
<keyword evidence="4 5" id="KW-0472">Membrane</keyword>
<feature type="transmembrane region" description="Helical" evidence="5">
    <location>
        <begin position="6"/>
        <end position="25"/>
    </location>
</feature>
<keyword evidence="8" id="KW-1185">Reference proteome</keyword>
<feature type="domain" description="Methylamine utilisation protein MauE" evidence="6">
    <location>
        <begin position="1"/>
        <end position="146"/>
    </location>
</feature>